<dbReference type="CDD" id="cd07035">
    <property type="entry name" value="TPP_PYR_POX_like"/>
    <property type="match status" value="1"/>
</dbReference>
<protein>
    <submittedName>
        <fullName evidence="7">Acetolactate synthase I/II/III large subunit</fullName>
    </submittedName>
</protein>
<dbReference type="Pfam" id="PF02775">
    <property type="entry name" value="TPP_enzyme_C"/>
    <property type="match status" value="1"/>
</dbReference>
<dbReference type="Gene3D" id="3.40.50.970">
    <property type="match status" value="2"/>
</dbReference>
<dbReference type="InterPro" id="IPR012000">
    <property type="entry name" value="Thiamin_PyroP_enz_cen_dom"/>
</dbReference>
<dbReference type="Pfam" id="PF00205">
    <property type="entry name" value="TPP_enzyme_M"/>
    <property type="match status" value="1"/>
</dbReference>
<keyword evidence="2 3" id="KW-0786">Thiamine pyrophosphate</keyword>
<evidence type="ECO:0000313" key="7">
    <source>
        <dbReference type="EMBL" id="GIF77526.1"/>
    </source>
</evidence>
<dbReference type="InterPro" id="IPR045229">
    <property type="entry name" value="TPP_enz"/>
</dbReference>
<evidence type="ECO:0000313" key="8">
    <source>
        <dbReference type="Proteomes" id="UP000604117"/>
    </source>
</evidence>
<dbReference type="RefSeq" id="WP_203718386.1">
    <property type="nucleotide sequence ID" value="NZ_BONE01000094.1"/>
</dbReference>
<reference evidence="7 8" key="1">
    <citation type="submission" date="2021-01" db="EMBL/GenBank/DDBJ databases">
        <title>Whole genome shotgun sequence of Asanoa siamensis NBRC 107932.</title>
        <authorList>
            <person name="Komaki H."/>
            <person name="Tamura T."/>
        </authorList>
    </citation>
    <scope>NUCLEOTIDE SEQUENCE [LARGE SCALE GENOMIC DNA]</scope>
    <source>
        <strain evidence="7 8">NBRC 107932</strain>
    </source>
</reference>
<evidence type="ECO:0000259" key="6">
    <source>
        <dbReference type="Pfam" id="PF02776"/>
    </source>
</evidence>
<evidence type="ECO:0000259" key="5">
    <source>
        <dbReference type="Pfam" id="PF02775"/>
    </source>
</evidence>
<dbReference type="Gene3D" id="3.40.50.1220">
    <property type="entry name" value="TPP-binding domain"/>
    <property type="match status" value="1"/>
</dbReference>
<dbReference type="InterPro" id="IPR011766">
    <property type="entry name" value="TPP_enzyme_TPP-bd"/>
</dbReference>
<gene>
    <name evidence="7" type="primary">ilvB_1</name>
    <name evidence="7" type="ORF">Asi02nite_70440</name>
</gene>
<dbReference type="PANTHER" id="PTHR18968">
    <property type="entry name" value="THIAMINE PYROPHOSPHATE ENZYMES"/>
    <property type="match status" value="1"/>
</dbReference>
<proteinExistence type="inferred from homology"/>
<evidence type="ECO:0000259" key="4">
    <source>
        <dbReference type="Pfam" id="PF00205"/>
    </source>
</evidence>
<keyword evidence="8" id="KW-1185">Reference proteome</keyword>
<accession>A0ABQ4D1Z2</accession>
<name>A0ABQ4D1Z2_9ACTN</name>
<dbReference type="EMBL" id="BONE01000094">
    <property type="protein sequence ID" value="GIF77526.1"/>
    <property type="molecule type" value="Genomic_DNA"/>
</dbReference>
<feature type="domain" description="Thiamine pyrophosphate enzyme TPP-binding" evidence="5">
    <location>
        <begin position="373"/>
        <end position="505"/>
    </location>
</feature>
<feature type="domain" description="Thiamine pyrophosphate enzyme N-terminal TPP-binding" evidence="6">
    <location>
        <begin position="4"/>
        <end position="102"/>
    </location>
</feature>
<dbReference type="InterPro" id="IPR029035">
    <property type="entry name" value="DHS-like_NAD/FAD-binding_dom"/>
</dbReference>
<dbReference type="PANTHER" id="PTHR18968:SF13">
    <property type="entry name" value="ACETOLACTATE SYNTHASE CATALYTIC SUBUNIT, MITOCHONDRIAL"/>
    <property type="match status" value="1"/>
</dbReference>
<dbReference type="Pfam" id="PF02776">
    <property type="entry name" value="TPP_enzyme_N"/>
    <property type="match status" value="1"/>
</dbReference>
<dbReference type="SUPFAM" id="SSF52467">
    <property type="entry name" value="DHS-like NAD/FAD-binding domain"/>
    <property type="match status" value="1"/>
</dbReference>
<dbReference type="SUPFAM" id="SSF52518">
    <property type="entry name" value="Thiamin diphosphate-binding fold (THDP-binding)"/>
    <property type="match status" value="2"/>
</dbReference>
<sequence>MPTTVADVVGRTLATLGVGHCFGVVGSGNFRLTNALRAAGVPFTAARHEGGAATMADAYARMSGSVGLLSVHQGPGLTNAATGICEAAKSRTPLLVLAPEASGATSNFAMDQAGFAASLGAVAERVHSGPSAVADTVRAWCTARDERRTVVLNLPLDVQALPADTVDVALPAMPPPTRPAGEAVEALTALFRAARRPVIVAGRGARGAGPELRRLAEVTGSLLATSAVANGLFHGEPYSLGISGGFASPAAARLIAEADLVVGFGCALNMWTMRHGRLIGADAKVAQVDVDGAALGAHRPVDLGVVGDSATTAAAVLAAFGAGRGGYREAASAIAGWHDEPFEDLSTEDQIDARTLSRELDAVLPAERIVAVDSGNFMGYPSAYLRVPDENGFCFTQAFQSIGLGLATAIGAALARPDRLPVLATGDGGFLMSVADLETAVRLGIPLLCVVYNDAAYGAEVHHFGAEADLSTVTFPDTDIAALAAGFGAAGLTVRDAADLRGVADWLESSPSRPLVVDAKIVSDGGSWWLAEAFKGH</sequence>
<evidence type="ECO:0000256" key="1">
    <source>
        <dbReference type="ARBA" id="ARBA00007812"/>
    </source>
</evidence>
<comment type="similarity">
    <text evidence="1 3">Belongs to the TPP enzyme family.</text>
</comment>
<evidence type="ECO:0000256" key="3">
    <source>
        <dbReference type="RuleBase" id="RU362132"/>
    </source>
</evidence>
<evidence type="ECO:0000256" key="2">
    <source>
        <dbReference type="ARBA" id="ARBA00023052"/>
    </source>
</evidence>
<organism evidence="7 8">
    <name type="scientific">Asanoa siamensis</name>
    <dbReference type="NCBI Taxonomy" id="926357"/>
    <lineage>
        <taxon>Bacteria</taxon>
        <taxon>Bacillati</taxon>
        <taxon>Actinomycetota</taxon>
        <taxon>Actinomycetes</taxon>
        <taxon>Micromonosporales</taxon>
        <taxon>Micromonosporaceae</taxon>
        <taxon>Asanoa</taxon>
    </lineage>
</organism>
<dbReference type="InterPro" id="IPR029061">
    <property type="entry name" value="THDP-binding"/>
</dbReference>
<dbReference type="Proteomes" id="UP000604117">
    <property type="component" value="Unassembled WGS sequence"/>
</dbReference>
<dbReference type="InterPro" id="IPR012001">
    <property type="entry name" value="Thiamin_PyroP_enz_TPP-bd_dom"/>
</dbReference>
<feature type="domain" description="Thiamine pyrophosphate enzyme central" evidence="4">
    <location>
        <begin position="185"/>
        <end position="315"/>
    </location>
</feature>
<dbReference type="CDD" id="cd00568">
    <property type="entry name" value="TPP_enzymes"/>
    <property type="match status" value="1"/>
</dbReference>
<comment type="caution">
    <text evidence="7">The sequence shown here is derived from an EMBL/GenBank/DDBJ whole genome shotgun (WGS) entry which is preliminary data.</text>
</comment>